<evidence type="ECO:0000313" key="2">
    <source>
        <dbReference type="EMBL" id="TQO19636.1"/>
    </source>
</evidence>
<gene>
    <name evidence="2" type="ORF">FB472_1205</name>
</gene>
<accession>A0A8H2KAE4</accession>
<dbReference type="SUPFAM" id="SSF52540">
    <property type="entry name" value="P-loop containing nucleoside triphosphate hydrolases"/>
    <property type="match status" value="1"/>
</dbReference>
<protein>
    <submittedName>
        <fullName evidence="2">Uncharacterized protein</fullName>
    </submittedName>
</protein>
<comment type="caution">
    <text evidence="2">The sequence shown here is derived from an EMBL/GenBank/DDBJ whole genome shotgun (WGS) entry which is preliminary data.</text>
</comment>
<name>A0A8H2KAE4_9MICO</name>
<feature type="compositionally biased region" description="Basic and acidic residues" evidence="1">
    <location>
        <begin position="15"/>
        <end position="24"/>
    </location>
</feature>
<dbReference type="EMBL" id="VFRA01000001">
    <property type="protein sequence ID" value="TQO19636.1"/>
    <property type="molecule type" value="Genomic_DNA"/>
</dbReference>
<proteinExistence type="predicted"/>
<dbReference type="InterPro" id="IPR027417">
    <property type="entry name" value="P-loop_NTPase"/>
</dbReference>
<dbReference type="AlphaFoldDB" id="A0A8H2KAE4"/>
<feature type="region of interest" description="Disordered" evidence="1">
    <location>
        <begin position="1"/>
        <end position="46"/>
    </location>
</feature>
<dbReference type="Gene3D" id="1.10.8.730">
    <property type="match status" value="1"/>
</dbReference>
<dbReference type="Gene3D" id="3.40.50.300">
    <property type="entry name" value="P-loop containing nucleotide triphosphate hydrolases"/>
    <property type="match status" value="1"/>
</dbReference>
<dbReference type="RefSeq" id="WP_141990103.1">
    <property type="nucleotide sequence ID" value="NZ_VFRA01000001.1"/>
</dbReference>
<organism evidence="2 3">
    <name type="scientific">Rhodoglobus vestalii</name>
    <dbReference type="NCBI Taxonomy" id="193384"/>
    <lineage>
        <taxon>Bacteria</taxon>
        <taxon>Bacillati</taxon>
        <taxon>Actinomycetota</taxon>
        <taxon>Actinomycetes</taxon>
        <taxon>Micrococcales</taxon>
        <taxon>Microbacteriaceae</taxon>
        <taxon>Rhodoglobus</taxon>
    </lineage>
</organism>
<evidence type="ECO:0000256" key="1">
    <source>
        <dbReference type="SAM" id="MobiDB-lite"/>
    </source>
</evidence>
<evidence type="ECO:0000313" key="3">
    <source>
        <dbReference type="Proteomes" id="UP000316560"/>
    </source>
</evidence>
<dbReference type="OrthoDB" id="9804380at2"/>
<dbReference type="Proteomes" id="UP000316560">
    <property type="component" value="Unassembled WGS sequence"/>
</dbReference>
<reference evidence="2 3" key="1">
    <citation type="submission" date="2019-06" db="EMBL/GenBank/DDBJ databases">
        <title>Sequencing the genomes of 1000 actinobacteria strains.</title>
        <authorList>
            <person name="Klenk H.-P."/>
        </authorList>
    </citation>
    <scope>NUCLEOTIDE SEQUENCE [LARGE SCALE GENOMIC DNA]</scope>
    <source>
        <strain evidence="2 3">DSM 21947</strain>
    </source>
</reference>
<keyword evidence="3" id="KW-1185">Reference proteome</keyword>
<sequence>MARKVFTVTPPSLTRSERRQRAKETAALTSQKEETGQSQNALNLPPAAVPGMFGPGVRTGEYWNLMRLQQPHHQATSHHVAGIYPFIADRGLGHRGPILGVDLNADSLWHFSPWDLYTDTTSRAALSTNILVLGAYRSGKSGVLKMLTTRSIPFGHQVVVPSDSKGEWVAVCEATPGGKVIRVGGPNTTARINPLDGGPRRSNATDDEHLQMVHDRRHGTLRSIIELTLSGQPPLTPMEHASISWALDTAIDVTGDRPTLTAVSEQLENIDATSSLRAAKLFNEGERARYVLKRFIDGDLRGLFEHESTAKFDDEAPMVVVDTSELFQRGNLVAQLTQLCTSAWIQAVISDRAAKKTRYLIREEGWRDMSSVAALQTLQQWLKLSRHYGISNVLILHKFSDLDAVGKEGSEERALAYSIAADIENKFIFRVNQQEEDNLVKRLKLPPQHVLIARRLRSGTFIAYVGLYSYLVDAFVTSTQWEYELFKTDDAVEGAADIVANPVAELDFRTQYLDDLWPLDEPNLDQIWPSTVPVQGHKEKSA</sequence>